<dbReference type="GO" id="GO:0019627">
    <property type="term" value="P:urea metabolic process"/>
    <property type="evidence" value="ECO:0007669"/>
    <property type="project" value="InterPro"/>
</dbReference>
<dbReference type="EMBL" id="JAJUWU010000006">
    <property type="protein sequence ID" value="MCE7027878.1"/>
    <property type="molecule type" value="Genomic_DNA"/>
</dbReference>
<evidence type="ECO:0000313" key="8">
    <source>
        <dbReference type="Proteomes" id="UP001139035"/>
    </source>
</evidence>
<dbReference type="Gene3D" id="3.30.70.790">
    <property type="entry name" value="UreE, C-terminal domain"/>
    <property type="match status" value="1"/>
</dbReference>
<dbReference type="CDD" id="cd00571">
    <property type="entry name" value="UreE"/>
    <property type="match status" value="1"/>
</dbReference>
<comment type="similarity">
    <text evidence="5">Belongs to the UreE family.</text>
</comment>
<sequence length="146" mass="16156">MIVGNTVLRRGDWTEAADTITLDESLRHRRRMAMVSDGGIAFLLDLPETTLLRDGDGILLDNGAVIAVRAKPEPLHEVRGRDTAHLVALAWQIGNRHLAAQIFADRLTIRRDPVIRDMLLGLGAEVEEIEAPFDPEGGAYQAHHHD</sequence>
<dbReference type="InterPro" id="IPR036118">
    <property type="entry name" value="UreE_N_sf"/>
</dbReference>
<evidence type="ECO:0000256" key="4">
    <source>
        <dbReference type="ARBA" id="ARBA00023186"/>
    </source>
</evidence>
<gene>
    <name evidence="5" type="primary">ureE</name>
    <name evidence="7" type="ORF">LZD57_07730</name>
</gene>
<dbReference type="Pfam" id="PF05194">
    <property type="entry name" value="UreE_C"/>
    <property type="match status" value="1"/>
</dbReference>
<dbReference type="InterPro" id="IPR004029">
    <property type="entry name" value="UreE_N"/>
</dbReference>
<name>A0A9X1NZS6_9HYPH</name>
<keyword evidence="2 5" id="KW-0963">Cytoplasm</keyword>
<dbReference type="GO" id="GO:0005737">
    <property type="term" value="C:cytoplasm"/>
    <property type="evidence" value="ECO:0007669"/>
    <property type="project" value="UniProtKB-SubCell"/>
</dbReference>
<dbReference type="GO" id="GO:0051082">
    <property type="term" value="F:unfolded protein binding"/>
    <property type="evidence" value="ECO:0007669"/>
    <property type="project" value="UniProtKB-UniRule"/>
</dbReference>
<keyword evidence="3 5" id="KW-0533">Nickel</keyword>
<organism evidence="7 8">
    <name type="scientific">Jiella avicenniae</name>
    <dbReference type="NCBI Taxonomy" id="2907202"/>
    <lineage>
        <taxon>Bacteria</taxon>
        <taxon>Pseudomonadati</taxon>
        <taxon>Pseudomonadota</taxon>
        <taxon>Alphaproteobacteria</taxon>
        <taxon>Hyphomicrobiales</taxon>
        <taxon>Aurantimonadaceae</taxon>
        <taxon>Jiella</taxon>
    </lineage>
</organism>
<comment type="caution">
    <text evidence="7">The sequence shown here is derived from an EMBL/GenBank/DDBJ whole genome shotgun (WGS) entry which is preliminary data.</text>
</comment>
<feature type="domain" description="UreE urease accessory N-terminal" evidence="6">
    <location>
        <begin position="2"/>
        <end position="66"/>
    </location>
</feature>
<dbReference type="SUPFAM" id="SSF69737">
    <property type="entry name" value="Urease metallochaperone UreE, C-terminal domain"/>
    <property type="match status" value="1"/>
</dbReference>
<dbReference type="AlphaFoldDB" id="A0A9X1NZS6"/>
<dbReference type="GO" id="GO:0065003">
    <property type="term" value="P:protein-containing complex assembly"/>
    <property type="evidence" value="ECO:0007669"/>
    <property type="project" value="InterPro"/>
</dbReference>
<dbReference type="HAMAP" id="MF_00822">
    <property type="entry name" value="UreE"/>
    <property type="match status" value="1"/>
</dbReference>
<dbReference type="Gene3D" id="2.60.260.20">
    <property type="entry name" value="Urease metallochaperone UreE, N-terminal domain"/>
    <property type="match status" value="1"/>
</dbReference>
<dbReference type="InterPro" id="IPR007864">
    <property type="entry name" value="UreE_C_dom"/>
</dbReference>
<keyword evidence="8" id="KW-1185">Reference proteome</keyword>
<evidence type="ECO:0000259" key="6">
    <source>
        <dbReference type="SMART" id="SM00988"/>
    </source>
</evidence>
<dbReference type="PIRSF" id="PIRSF036402">
    <property type="entry name" value="Ureas_acces_UreE"/>
    <property type="match status" value="1"/>
</dbReference>
<keyword evidence="4 5" id="KW-0143">Chaperone</keyword>
<evidence type="ECO:0000256" key="1">
    <source>
        <dbReference type="ARBA" id="ARBA00004496"/>
    </source>
</evidence>
<proteinExistence type="inferred from homology"/>
<reference evidence="7" key="1">
    <citation type="submission" date="2022-01" db="EMBL/GenBank/DDBJ databases">
        <title>Jiella avicenniae sp. nov., a novel endophytic bacterium isolated from bark of Avicennia marina.</title>
        <authorList>
            <person name="Tuo L."/>
        </authorList>
    </citation>
    <scope>NUCLEOTIDE SEQUENCE</scope>
    <source>
        <strain evidence="7">CBK1P-4</strain>
    </source>
</reference>
<evidence type="ECO:0000313" key="7">
    <source>
        <dbReference type="EMBL" id="MCE7027878.1"/>
    </source>
</evidence>
<evidence type="ECO:0000256" key="3">
    <source>
        <dbReference type="ARBA" id="ARBA00022596"/>
    </source>
</evidence>
<evidence type="ECO:0000256" key="5">
    <source>
        <dbReference type="HAMAP-Rule" id="MF_00822"/>
    </source>
</evidence>
<dbReference type="InterPro" id="IPR012406">
    <property type="entry name" value="UreE"/>
</dbReference>
<comment type="subcellular location">
    <subcellularLocation>
        <location evidence="1 5">Cytoplasm</location>
    </subcellularLocation>
</comment>
<comment type="function">
    <text evidence="5">Involved in urease metallocenter assembly. Binds nickel. Probably functions as a nickel donor during metallocenter assembly.</text>
</comment>
<dbReference type="SMART" id="SM00988">
    <property type="entry name" value="UreE_N"/>
    <property type="match status" value="1"/>
</dbReference>
<protein>
    <recommendedName>
        <fullName evidence="5">Urease accessory protein UreE</fullName>
    </recommendedName>
</protein>
<dbReference type="RefSeq" id="WP_233719037.1">
    <property type="nucleotide sequence ID" value="NZ_JAJUWU010000006.1"/>
</dbReference>
<dbReference type="Pfam" id="PF02814">
    <property type="entry name" value="UreE_N"/>
    <property type="match status" value="1"/>
</dbReference>
<evidence type="ECO:0000256" key="2">
    <source>
        <dbReference type="ARBA" id="ARBA00022490"/>
    </source>
</evidence>
<dbReference type="GO" id="GO:0006457">
    <property type="term" value="P:protein folding"/>
    <property type="evidence" value="ECO:0007669"/>
    <property type="project" value="InterPro"/>
</dbReference>
<accession>A0A9X1NZS6</accession>
<dbReference type="GO" id="GO:0016151">
    <property type="term" value="F:nickel cation binding"/>
    <property type="evidence" value="ECO:0007669"/>
    <property type="project" value="UniProtKB-UniRule"/>
</dbReference>
<dbReference type="Proteomes" id="UP001139035">
    <property type="component" value="Unassembled WGS sequence"/>
</dbReference>
<dbReference type="SUPFAM" id="SSF69287">
    <property type="entry name" value="Urease metallochaperone UreE, N-terminal domain"/>
    <property type="match status" value="1"/>
</dbReference>